<dbReference type="AlphaFoldDB" id="A0A4V2W9R5"/>
<protein>
    <submittedName>
        <fullName evidence="4">Uncharacterized protein</fullName>
    </submittedName>
</protein>
<keyword evidence="3" id="KW-0812">Transmembrane</keyword>
<sequence length="292" mass="32098">MSAIEIGGLILSVEFALVAWGVLFFMLRRQRKGDRQAQADASAVLEQVDTGEEARREALAGVFAATYQLEGDELQSTVDEYLERERAFYNAMLDIYLERSGEKLQDLPKELTKVLAPLVHMTPTNMVDVEQLSDLEDAKAQLEAELGDTKKTLNQLMDEYNAAFSAQQQEAAAAAASPTETTGGGEDADVIDDIDALLAEAGADFDAAAPEPSVQPQPDADAPESEEMEMEMEAEEMEAPSFELADEFEIGEETDEDQQQAGDDEEIWQEKLEELSDLFETPEDEAKGKDKG</sequence>
<comment type="caution">
    <text evidence="4">The sequence shown here is derived from an EMBL/GenBank/DDBJ whole genome shotgun (WGS) entry which is preliminary data.</text>
</comment>
<keyword evidence="1" id="KW-0175">Coiled coil</keyword>
<accession>A0A4V2W9R5</accession>
<keyword evidence="3" id="KW-0472">Membrane</keyword>
<feature type="coiled-coil region" evidence="1">
    <location>
        <begin position="125"/>
        <end position="170"/>
    </location>
</feature>
<dbReference type="RefSeq" id="WP_123143088.1">
    <property type="nucleotide sequence ID" value="NZ_NRRH01000036.1"/>
</dbReference>
<evidence type="ECO:0000256" key="1">
    <source>
        <dbReference type="SAM" id="Coils"/>
    </source>
</evidence>
<dbReference type="EMBL" id="SMDC01000004">
    <property type="protein sequence ID" value="TCW36420.1"/>
    <property type="molecule type" value="Genomic_DNA"/>
</dbReference>
<feature type="compositionally biased region" description="Acidic residues" evidence="2">
    <location>
        <begin position="221"/>
        <end position="266"/>
    </location>
</feature>
<feature type="region of interest" description="Disordered" evidence="2">
    <location>
        <begin position="208"/>
        <end position="266"/>
    </location>
</feature>
<feature type="transmembrane region" description="Helical" evidence="3">
    <location>
        <begin position="6"/>
        <end position="27"/>
    </location>
</feature>
<organism evidence="4 5">
    <name type="scientific">Marichromatium gracile</name>
    <name type="common">Chromatium gracile</name>
    <dbReference type="NCBI Taxonomy" id="1048"/>
    <lineage>
        <taxon>Bacteria</taxon>
        <taxon>Pseudomonadati</taxon>
        <taxon>Pseudomonadota</taxon>
        <taxon>Gammaproteobacteria</taxon>
        <taxon>Chromatiales</taxon>
        <taxon>Chromatiaceae</taxon>
        <taxon>Marichromatium</taxon>
    </lineage>
</organism>
<dbReference type="Proteomes" id="UP000295247">
    <property type="component" value="Unassembled WGS sequence"/>
</dbReference>
<reference evidence="4 5" key="1">
    <citation type="submission" date="2019-03" db="EMBL/GenBank/DDBJ databases">
        <title>Genomic Encyclopedia of Type Strains, Phase IV (KMG-IV): sequencing the most valuable type-strain genomes for metagenomic binning, comparative biology and taxonomic classification.</title>
        <authorList>
            <person name="Goeker M."/>
        </authorList>
    </citation>
    <scope>NUCLEOTIDE SEQUENCE [LARGE SCALE GENOMIC DNA]</scope>
    <source>
        <strain evidence="4 5">DSM 203</strain>
    </source>
</reference>
<evidence type="ECO:0000313" key="5">
    <source>
        <dbReference type="Proteomes" id="UP000295247"/>
    </source>
</evidence>
<evidence type="ECO:0000256" key="2">
    <source>
        <dbReference type="SAM" id="MobiDB-lite"/>
    </source>
</evidence>
<name>A0A4V2W9R5_MARGR</name>
<keyword evidence="3" id="KW-1133">Transmembrane helix</keyword>
<gene>
    <name evidence="4" type="ORF">EDC29_104208</name>
</gene>
<evidence type="ECO:0000256" key="3">
    <source>
        <dbReference type="SAM" id="Phobius"/>
    </source>
</evidence>
<proteinExistence type="predicted"/>
<evidence type="ECO:0000313" key="4">
    <source>
        <dbReference type="EMBL" id="TCW36420.1"/>
    </source>
</evidence>